<name>A0A6A6TFI6_9PLEO</name>
<evidence type="ECO:0000313" key="3">
    <source>
        <dbReference type="Proteomes" id="UP000799324"/>
    </source>
</evidence>
<feature type="compositionally biased region" description="Low complexity" evidence="1">
    <location>
        <begin position="75"/>
        <end position="86"/>
    </location>
</feature>
<protein>
    <submittedName>
        <fullName evidence="2">Uncharacterized protein</fullName>
    </submittedName>
</protein>
<evidence type="ECO:0000256" key="1">
    <source>
        <dbReference type="SAM" id="MobiDB-lite"/>
    </source>
</evidence>
<sequence>MDEFGQQVEVAERQRAEAEKKIRAATKKIVDAEKEKSDAQQEKIIAEREKEDAEKKMAEAKKKMEELNKRPRRGAAAAEQATLTSAQEKEGYKISTEQAQRDKTNAEDRTKSLACTLLKVQRKLAAQTATTVHIRQMLHQQVRTNALLAALFKIAKSRLRAGIWRLFAARCMLKGNRAKLAALDTNHAAARSTITAYRWKLLYLKLCLQVRQNTIKSVVVAFACRMFLHHKSLKAEQAQDLAQYLEVCKNFDEYAAKVEEEDRSRAEKRKAKTEKGVSASGS</sequence>
<gene>
    <name evidence="2" type="ORF">K491DRAFT_713871</name>
</gene>
<feature type="region of interest" description="Disordered" evidence="1">
    <location>
        <begin position="1"/>
        <end position="20"/>
    </location>
</feature>
<dbReference type="AlphaFoldDB" id="A0A6A6TFI6"/>
<feature type="region of interest" description="Disordered" evidence="1">
    <location>
        <begin position="261"/>
        <end position="282"/>
    </location>
</feature>
<evidence type="ECO:0000313" key="2">
    <source>
        <dbReference type="EMBL" id="KAF2658101.1"/>
    </source>
</evidence>
<feature type="compositionally biased region" description="Basic and acidic residues" evidence="1">
    <location>
        <begin position="10"/>
        <end position="20"/>
    </location>
</feature>
<dbReference type="Proteomes" id="UP000799324">
    <property type="component" value="Unassembled WGS sequence"/>
</dbReference>
<keyword evidence="3" id="KW-1185">Reference proteome</keyword>
<dbReference type="EMBL" id="MU004318">
    <property type="protein sequence ID" value="KAF2658101.1"/>
    <property type="molecule type" value="Genomic_DNA"/>
</dbReference>
<feature type="region of interest" description="Disordered" evidence="1">
    <location>
        <begin position="31"/>
        <end position="107"/>
    </location>
</feature>
<accession>A0A6A6TFI6</accession>
<organism evidence="2 3">
    <name type="scientific">Lophiostoma macrostomum CBS 122681</name>
    <dbReference type="NCBI Taxonomy" id="1314788"/>
    <lineage>
        <taxon>Eukaryota</taxon>
        <taxon>Fungi</taxon>
        <taxon>Dikarya</taxon>
        <taxon>Ascomycota</taxon>
        <taxon>Pezizomycotina</taxon>
        <taxon>Dothideomycetes</taxon>
        <taxon>Pleosporomycetidae</taxon>
        <taxon>Pleosporales</taxon>
        <taxon>Lophiostomataceae</taxon>
        <taxon>Lophiostoma</taxon>
    </lineage>
</organism>
<proteinExistence type="predicted"/>
<feature type="compositionally biased region" description="Basic and acidic residues" evidence="1">
    <location>
        <begin position="31"/>
        <end position="69"/>
    </location>
</feature>
<reference evidence="2" key="1">
    <citation type="journal article" date="2020" name="Stud. Mycol.">
        <title>101 Dothideomycetes genomes: a test case for predicting lifestyles and emergence of pathogens.</title>
        <authorList>
            <person name="Haridas S."/>
            <person name="Albert R."/>
            <person name="Binder M."/>
            <person name="Bloem J."/>
            <person name="Labutti K."/>
            <person name="Salamov A."/>
            <person name="Andreopoulos B."/>
            <person name="Baker S."/>
            <person name="Barry K."/>
            <person name="Bills G."/>
            <person name="Bluhm B."/>
            <person name="Cannon C."/>
            <person name="Castanera R."/>
            <person name="Culley D."/>
            <person name="Daum C."/>
            <person name="Ezra D."/>
            <person name="Gonzalez J."/>
            <person name="Henrissat B."/>
            <person name="Kuo A."/>
            <person name="Liang C."/>
            <person name="Lipzen A."/>
            <person name="Lutzoni F."/>
            <person name="Magnuson J."/>
            <person name="Mondo S."/>
            <person name="Nolan M."/>
            <person name="Ohm R."/>
            <person name="Pangilinan J."/>
            <person name="Park H.-J."/>
            <person name="Ramirez L."/>
            <person name="Alfaro M."/>
            <person name="Sun H."/>
            <person name="Tritt A."/>
            <person name="Yoshinaga Y."/>
            <person name="Zwiers L.-H."/>
            <person name="Turgeon B."/>
            <person name="Goodwin S."/>
            <person name="Spatafora J."/>
            <person name="Crous P."/>
            <person name="Grigoriev I."/>
        </authorList>
    </citation>
    <scope>NUCLEOTIDE SEQUENCE</scope>
    <source>
        <strain evidence="2">CBS 122681</strain>
    </source>
</reference>